<protein>
    <recommendedName>
        <fullName evidence="2">SLH domain-containing protein</fullName>
    </recommendedName>
</protein>
<evidence type="ECO:0000313" key="3">
    <source>
        <dbReference type="EMBL" id="QJD84994.1"/>
    </source>
</evidence>
<dbReference type="EMBL" id="CP051680">
    <property type="protein sequence ID" value="QJD84994.1"/>
    <property type="molecule type" value="Genomic_DNA"/>
</dbReference>
<dbReference type="RefSeq" id="WP_169281270.1">
    <property type="nucleotide sequence ID" value="NZ_CP051680.1"/>
</dbReference>
<dbReference type="Pfam" id="PF00395">
    <property type="entry name" value="SLH"/>
    <property type="match status" value="3"/>
</dbReference>
<accession>A0A7Z2ZMH7</accession>
<dbReference type="PROSITE" id="PS51272">
    <property type="entry name" value="SLH"/>
    <property type="match status" value="3"/>
</dbReference>
<feature type="domain" description="SLH" evidence="2">
    <location>
        <begin position="1320"/>
        <end position="1383"/>
    </location>
</feature>
<dbReference type="Pfam" id="PF20578">
    <property type="entry name" value="aBig_2"/>
    <property type="match status" value="1"/>
</dbReference>
<keyword evidence="4" id="KW-1185">Reference proteome</keyword>
<dbReference type="Proteomes" id="UP000502248">
    <property type="component" value="Chromosome"/>
</dbReference>
<dbReference type="Gene3D" id="2.160.20.110">
    <property type="match status" value="2"/>
</dbReference>
<evidence type="ECO:0000259" key="2">
    <source>
        <dbReference type="PROSITE" id="PS51272"/>
    </source>
</evidence>
<feature type="region of interest" description="Disordered" evidence="1">
    <location>
        <begin position="1093"/>
        <end position="1116"/>
    </location>
</feature>
<sequence>MNRKGLKKMTVMLMVVSIIASMFLTMGTLKSVYAEEDTINFAGGEGTLENPYKIATVENLRNVTIPAPGAYFQQVANFSLTGNWTPIGSFGGIYDGAGFTIENMVIHSSSANGYVGLFSILTNGAILDNMRLEYFSITETGDNSFVGGLAGLISAGATVRNSSSNGTISFTDSSNVGGLTGYNEGSIINGMSNSTIMSGGESFSAGSLVGTNVGTISVSSGSGSINLSNSRTAYVGGLVGMNAGTVSTSNSSSLVIGGEIASAGGLVGTNYSSSGIVNDSYSTGNASGTTSAVVGGLVGRNSGDINRSYSTGNAETGSSGMAGGLVGYKQSGNISNSFSRGNAIGNAATFVGGLVGFNSGGDVSYSYSTGSASGGNDATGGLIGFKQGPGTVTNSYYNNAAAATSSGGEAKSAVQLMQQLTFVGWVFGANWRIAEGYAYPSLQWQAYSASESIFFDHKDLTWDNIKGTNGSEDEVTDDLTLPATGAAGSTIFWSVSAGRSDLIDTSSGKVTRATDDDHIVTLTATVSRSGGQALTKDFTLKIIEAPNNKPIRKSNVNGTANATVSVNSAYALNLSEIFEDVDGDPLSYKVSVNGAPTIAAAATYTYTPVSAGLVTLVFSASDEESDSDDTYTVNLTGNTVPVRQENIEATTTAVVTVNTPYSLDLSTIFEDADSNLLSYKVSVNGAPTTTATESYAYTPTTAGLVTLIFTANDNNVDSAETYTVELTANTLPVRKPNVSASANVAVTVNTPYILDLSSIFEDADGNQLSYKVSVDGAPTVAAAATYTYTPTATDLVTLVFTANDGNIDSMETYTVNLTGNTMPVRNPNVDATATAVVTVNTPYSLDLSAIFEDEDSNALTYKVSVNGAPEIAAAEIFSYTPTDKDLVTLVFTANDGLIDSTDTYTVELAVNSLPVRKSDAGATVNASVPVNTPYTLDLSTIFEDENGDQLSYKVSVAGAPTIAAGATYTYTPTTANTVVLVFTANDGRIDSTETYTVNLSGNTIPVRKSGVEATVQENVRVNANYALNLSPIFEDADGDTLTYEVSVNGAAAVAAFTAYAYTPTIAGTVTLVFTANDGKIASTDTYTVTLRASRPETSESGSGNGGGGSPAATPDYHVTISGTETTLPVEIDAKTGRASIIVGALAEKLLAGGQTTEITVPIIPGIKTYTLEVAAEKLSSSPGAGELIFTTQTGSIAIPSNMLEGVAGTKGKMAGITVGIGDKAGLSAEAKTAVGNRPLVELTLALDGVPTPWNNPAAAVRISIPYVPTAEESKNPEYIVVWYIDGSGKVIAVPSGRYDAKSGTVTFVATHFSDYAIAYAHKTFSDLSSVEWARRSIEVIASKGIINGTVAGTYSPAARITRADYLVLLVKTLGLTAKLEGNFADVERNAYYYEALGVAKRLGLATGTGQDEFHPLENISRQDMMVLTARALEKAKQLKASGDPAILASFSDKGDIAAYAEESLAVLAKEGLVTGSGDKLNPRAPTTRAEAAVFLYRIYNRY</sequence>
<proteinExistence type="predicted"/>
<dbReference type="KEGG" id="cheb:HH215_18605"/>
<feature type="domain" description="SLH" evidence="2">
    <location>
        <begin position="1447"/>
        <end position="1502"/>
    </location>
</feature>
<evidence type="ECO:0000256" key="1">
    <source>
        <dbReference type="SAM" id="MobiDB-lite"/>
    </source>
</evidence>
<evidence type="ECO:0000313" key="4">
    <source>
        <dbReference type="Proteomes" id="UP000502248"/>
    </source>
</evidence>
<dbReference type="InterPro" id="IPR046780">
    <property type="entry name" value="aBig_2"/>
</dbReference>
<name>A0A7Z2ZMH7_9BACL</name>
<dbReference type="InterPro" id="IPR001119">
    <property type="entry name" value="SLH_dom"/>
</dbReference>
<reference evidence="3 4" key="1">
    <citation type="submission" date="2020-04" db="EMBL/GenBank/DDBJ databases">
        <title>Genome sequencing of novel species.</title>
        <authorList>
            <person name="Heo J."/>
            <person name="Kim S.-J."/>
            <person name="Kim J.-S."/>
            <person name="Hong S.-B."/>
            <person name="Kwon S.-W."/>
        </authorList>
    </citation>
    <scope>NUCLEOTIDE SEQUENCE [LARGE SCALE GENOMIC DNA]</scope>
    <source>
        <strain evidence="3 4">MFER-1</strain>
    </source>
</reference>
<feature type="domain" description="SLH" evidence="2">
    <location>
        <begin position="1384"/>
        <end position="1442"/>
    </location>
</feature>
<gene>
    <name evidence="3" type="ORF">HH215_18605</name>
</gene>
<organism evidence="3 4">
    <name type="scientific">Cohnella herbarum</name>
    <dbReference type="NCBI Taxonomy" id="2728023"/>
    <lineage>
        <taxon>Bacteria</taxon>
        <taxon>Bacillati</taxon>
        <taxon>Bacillota</taxon>
        <taxon>Bacilli</taxon>
        <taxon>Bacillales</taxon>
        <taxon>Paenibacillaceae</taxon>
        <taxon>Cohnella</taxon>
    </lineage>
</organism>